<proteinExistence type="predicted"/>
<dbReference type="InterPro" id="IPR036412">
    <property type="entry name" value="HAD-like_sf"/>
</dbReference>
<gene>
    <name evidence="1" type="ORF">P168DRAFT_298685</name>
</gene>
<sequence>MERLEPPYAGIVVELRDIVFHSSPENFGLPPNTFKSILHCGATADYQCGRLTRPAYYARLATDFELSEDDIREAFSILQSTVHVRDSVLQSLRAIKDAWHGKVKIFALTNMSDEDYQYARQLLSDWSIFDRVFLSAEMGMRKPEQRTFFHVFSNINISPERLVFADGDTDSVLVAMSLGARGALCDSTSIGQSLSNLFGDPICRGKQFLQNRAGRLDSVTHSGIVLKENFAQLLILEASSDRDLIYLDPHKTTWNYFIGTPLLTQTKFPDDADTTSLALTILGADPAVPNGVMDEILRFRSQDGIVQTFFTDFKNRVDPVVCCNVLSLFFDYGRGDEVKETLLWVRQVLLQRAYLNGTAFYPMPEAFLFFFERLTQRLAHIPRLHAKLRDLLRQRVRERIGIPVDSISLAMRLITCQAVGIHDHNGLALLRSKQLEDGGWELGTVYHYASKKLRIGNRGLSTALAIRAFEGFQDCDHTGLRPYQ</sequence>
<dbReference type="InterPro" id="IPR023214">
    <property type="entry name" value="HAD_sf"/>
</dbReference>
<reference evidence="1" key="1">
    <citation type="submission" date="2016-12" db="EMBL/GenBank/DDBJ databases">
        <title>The genomes of Aspergillus section Nigri reveals drivers in fungal speciation.</title>
        <authorList>
            <consortium name="DOE Joint Genome Institute"/>
            <person name="Vesth T.C."/>
            <person name="Nybo J."/>
            <person name="Theobald S."/>
            <person name="Brandl J."/>
            <person name="Frisvad J.C."/>
            <person name="Nielsen K.F."/>
            <person name="Lyhne E.K."/>
            <person name="Kogle M.E."/>
            <person name="Kuo A."/>
            <person name="Riley R."/>
            <person name="Clum A."/>
            <person name="Nolan M."/>
            <person name="Lipzen A."/>
            <person name="Salamov A."/>
            <person name="Henrissat B."/>
            <person name="Wiebenga A."/>
            <person name="De vries R.P."/>
            <person name="Grigoriev I.V."/>
            <person name="Mortensen U.H."/>
            <person name="Andersen M.R."/>
            <person name="Baker S.E."/>
        </authorList>
    </citation>
    <scope>NUCLEOTIDE SEQUENCE</scope>
    <source>
        <strain evidence="1">IBT 28561</strain>
    </source>
</reference>
<comment type="caution">
    <text evidence="1">The sequence shown here is derived from an EMBL/GenBank/DDBJ whole genome shotgun (WGS) entry which is preliminary data.</text>
</comment>
<dbReference type="RefSeq" id="XP_024690604.1">
    <property type="nucleotide sequence ID" value="XM_024838289.1"/>
</dbReference>
<organism evidence="1 2">
    <name type="scientific">Aspergillus campestris (strain IBT 28561)</name>
    <dbReference type="NCBI Taxonomy" id="1392248"/>
    <lineage>
        <taxon>Eukaryota</taxon>
        <taxon>Fungi</taxon>
        <taxon>Dikarya</taxon>
        <taxon>Ascomycota</taxon>
        <taxon>Pezizomycotina</taxon>
        <taxon>Eurotiomycetes</taxon>
        <taxon>Eurotiomycetidae</taxon>
        <taxon>Eurotiales</taxon>
        <taxon>Aspergillaceae</taxon>
        <taxon>Aspergillus</taxon>
        <taxon>Aspergillus subgen. Circumdati</taxon>
    </lineage>
</organism>
<dbReference type="SUPFAM" id="SSF56784">
    <property type="entry name" value="HAD-like"/>
    <property type="match status" value="1"/>
</dbReference>
<dbReference type="OrthoDB" id="2012566at2759"/>
<name>A0A2I1CWL8_ASPC2</name>
<dbReference type="Gene3D" id="1.10.150.240">
    <property type="entry name" value="Putative phosphatase, domain 2"/>
    <property type="match status" value="1"/>
</dbReference>
<dbReference type="PANTHER" id="PTHR43611:SF3">
    <property type="entry name" value="FLAVIN MONONUCLEOTIDE HYDROLASE 1, CHLOROPLATIC"/>
    <property type="match status" value="1"/>
</dbReference>
<dbReference type="PANTHER" id="PTHR43611">
    <property type="entry name" value="ALPHA-D-GLUCOSE 1-PHOSPHATE PHOSPHATASE"/>
    <property type="match status" value="1"/>
</dbReference>
<evidence type="ECO:0008006" key="3">
    <source>
        <dbReference type="Google" id="ProtNLM"/>
    </source>
</evidence>
<accession>A0A2I1CWL8</accession>
<dbReference type="AlphaFoldDB" id="A0A2I1CWL8"/>
<protein>
    <recommendedName>
        <fullName evidence="3">HAD-like protein</fullName>
    </recommendedName>
</protein>
<evidence type="ECO:0000313" key="2">
    <source>
        <dbReference type="Proteomes" id="UP000234254"/>
    </source>
</evidence>
<dbReference type="Proteomes" id="UP000234254">
    <property type="component" value="Unassembled WGS sequence"/>
</dbReference>
<dbReference type="EMBL" id="MSFM01000010">
    <property type="protein sequence ID" value="PKY02010.1"/>
    <property type="molecule type" value="Genomic_DNA"/>
</dbReference>
<dbReference type="GeneID" id="36545813"/>
<dbReference type="InterPro" id="IPR023198">
    <property type="entry name" value="PGP-like_dom2"/>
</dbReference>
<keyword evidence="2" id="KW-1185">Reference proteome</keyword>
<evidence type="ECO:0000313" key="1">
    <source>
        <dbReference type="EMBL" id="PKY02010.1"/>
    </source>
</evidence>
<dbReference type="VEuPathDB" id="FungiDB:P168DRAFT_298685"/>
<dbReference type="Gene3D" id="3.40.50.1000">
    <property type="entry name" value="HAD superfamily/HAD-like"/>
    <property type="match status" value="1"/>
</dbReference>